<evidence type="ECO:0008006" key="5">
    <source>
        <dbReference type="Google" id="ProtNLM"/>
    </source>
</evidence>
<sequence>MDSSLVLFLQLALAMLTFAAPVANEPTVSAQSDAWQYGTGGGIVGFIVLVLDVIVWMEVLQSNRPVSHKVLCFFFEDAGGMSAAAADLVAVPIVGIIVYWLFSNREAHKPNAGYEPIG</sequence>
<proteinExistence type="predicted"/>
<feature type="transmembrane region" description="Helical" evidence="1">
    <location>
        <begin position="78"/>
        <end position="102"/>
    </location>
</feature>
<accession>A0A3M7FLK4</accession>
<gene>
    <name evidence="3" type="ORF">D0861_04186</name>
</gene>
<organism evidence="3 4">
    <name type="scientific">Hortaea werneckii</name>
    <name type="common">Black yeast</name>
    <name type="synonym">Cladosporium werneckii</name>
    <dbReference type="NCBI Taxonomy" id="91943"/>
    <lineage>
        <taxon>Eukaryota</taxon>
        <taxon>Fungi</taxon>
        <taxon>Dikarya</taxon>
        <taxon>Ascomycota</taxon>
        <taxon>Pezizomycotina</taxon>
        <taxon>Dothideomycetes</taxon>
        <taxon>Dothideomycetidae</taxon>
        <taxon>Mycosphaerellales</taxon>
        <taxon>Teratosphaeriaceae</taxon>
        <taxon>Hortaea</taxon>
    </lineage>
</organism>
<reference evidence="3 4" key="1">
    <citation type="journal article" date="2018" name="BMC Genomics">
        <title>Genomic evidence for intraspecific hybridization in a clonal and extremely halotolerant yeast.</title>
        <authorList>
            <person name="Gostincar C."/>
            <person name="Stajich J.E."/>
            <person name="Zupancic J."/>
            <person name="Zalar P."/>
            <person name="Gunde-Cimerman N."/>
        </authorList>
    </citation>
    <scope>NUCLEOTIDE SEQUENCE [LARGE SCALE GENOMIC DNA]</scope>
    <source>
        <strain evidence="3 4">EXF-2788</strain>
    </source>
</reference>
<keyword evidence="1" id="KW-0812">Transmembrane</keyword>
<keyword evidence="1" id="KW-1133">Transmembrane helix</keyword>
<evidence type="ECO:0000256" key="1">
    <source>
        <dbReference type="SAM" id="Phobius"/>
    </source>
</evidence>
<evidence type="ECO:0000313" key="3">
    <source>
        <dbReference type="EMBL" id="RMY89536.1"/>
    </source>
</evidence>
<dbReference type="OrthoDB" id="5193244at2759"/>
<dbReference type="AlphaFoldDB" id="A0A3M7FLK4"/>
<keyword evidence="2" id="KW-0732">Signal</keyword>
<evidence type="ECO:0000313" key="4">
    <source>
        <dbReference type="Proteomes" id="UP000268823"/>
    </source>
</evidence>
<feature type="signal peptide" evidence="2">
    <location>
        <begin position="1"/>
        <end position="19"/>
    </location>
</feature>
<feature type="chain" id="PRO_5018236578" description="MARVEL domain-containing protein" evidence="2">
    <location>
        <begin position="20"/>
        <end position="118"/>
    </location>
</feature>
<protein>
    <recommendedName>
        <fullName evidence="5">MARVEL domain-containing protein</fullName>
    </recommendedName>
</protein>
<keyword evidence="1" id="KW-0472">Membrane</keyword>
<comment type="caution">
    <text evidence="3">The sequence shown here is derived from an EMBL/GenBank/DDBJ whole genome shotgun (WGS) entry which is preliminary data.</text>
</comment>
<feature type="transmembrane region" description="Helical" evidence="1">
    <location>
        <begin position="35"/>
        <end position="57"/>
    </location>
</feature>
<evidence type="ECO:0000256" key="2">
    <source>
        <dbReference type="SAM" id="SignalP"/>
    </source>
</evidence>
<dbReference type="EMBL" id="QWIR01000063">
    <property type="protein sequence ID" value="RMY89536.1"/>
    <property type="molecule type" value="Genomic_DNA"/>
</dbReference>
<dbReference type="Proteomes" id="UP000268823">
    <property type="component" value="Unassembled WGS sequence"/>
</dbReference>
<name>A0A3M7FLK4_HORWE</name>